<reference evidence="2" key="1">
    <citation type="thesis" date="2020" institute="ProQuest LLC" country="789 East Eisenhower Parkway, Ann Arbor, MI, USA">
        <title>Comparative Genomics and Chromosome Evolution.</title>
        <authorList>
            <person name="Mudd A.B."/>
        </authorList>
    </citation>
    <scope>NUCLEOTIDE SEQUENCE</scope>
    <source>
        <strain evidence="2">HN-11 Male</strain>
        <tissue evidence="2">Kidney and liver</tissue>
    </source>
</reference>
<dbReference type="GO" id="GO:0005886">
    <property type="term" value="C:plasma membrane"/>
    <property type="evidence" value="ECO:0007669"/>
    <property type="project" value="TreeGrafter"/>
</dbReference>
<proteinExistence type="predicted"/>
<protein>
    <submittedName>
        <fullName evidence="2">Uncharacterized protein</fullName>
    </submittedName>
</protein>
<dbReference type="AlphaFoldDB" id="A0A8J6B0V0"/>
<evidence type="ECO:0000313" key="3">
    <source>
        <dbReference type="Proteomes" id="UP000770717"/>
    </source>
</evidence>
<dbReference type="InterPro" id="IPR051489">
    <property type="entry name" value="ADAM_Metalloproteinase"/>
</dbReference>
<dbReference type="Proteomes" id="UP000770717">
    <property type="component" value="Unassembled WGS sequence"/>
</dbReference>
<dbReference type="PANTHER" id="PTHR45702:SF1">
    <property type="entry name" value="DISINTEGRIN AND METALLOPROTEINASE DOMAIN-CONTAINING PROTEIN 10 ISOFORM X1"/>
    <property type="match status" value="1"/>
</dbReference>
<evidence type="ECO:0000313" key="2">
    <source>
        <dbReference type="EMBL" id="KAG9461039.1"/>
    </source>
</evidence>
<accession>A0A8J6B0V0</accession>
<name>A0A8J6B0V0_ELECQ</name>
<feature type="compositionally biased region" description="Basic and acidic residues" evidence="1">
    <location>
        <begin position="60"/>
        <end position="71"/>
    </location>
</feature>
<organism evidence="2 3">
    <name type="scientific">Eleutherodactylus coqui</name>
    <name type="common">Puerto Rican coqui</name>
    <dbReference type="NCBI Taxonomy" id="57060"/>
    <lineage>
        <taxon>Eukaryota</taxon>
        <taxon>Metazoa</taxon>
        <taxon>Chordata</taxon>
        <taxon>Craniata</taxon>
        <taxon>Vertebrata</taxon>
        <taxon>Euteleostomi</taxon>
        <taxon>Amphibia</taxon>
        <taxon>Batrachia</taxon>
        <taxon>Anura</taxon>
        <taxon>Neobatrachia</taxon>
        <taxon>Hyloidea</taxon>
        <taxon>Eleutherodactylidae</taxon>
        <taxon>Eleutherodactylinae</taxon>
        <taxon>Eleutherodactylus</taxon>
        <taxon>Eleutherodactylus</taxon>
    </lineage>
</organism>
<dbReference type="OrthoDB" id="2149267at2759"/>
<feature type="region of interest" description="Disordered" evidence="1">
    <location>
        <begin position="37"/>
        <end position="71"/>
    </location>
</feature>
<gene>
    <name evidence="2" type="ORF">GDO78_018355</name>
</gene>
<dbReference type="GO" id="GO:0007219">
    <property type="term" value="P:Notch signaling pathway"/>
    <property type="evidence" value="ECO:0007669"/>
    <property type="project" value="TreeGrafter"/>
</dbReference>
<comment type="caution">
    <text evidence="2">The sequence shown here is derived from an EMBL/GenBank/DDBJ whole genome shotgun (WGS) entry which is preliminary data.</text>
</comment>
<dbReference type="PANTHER" id="PTHR45702">
    <property type="entry name" value="ADAM10/ADAM17 METALLOPEPTIDASE FAMILY MEMBER"/>
    <property type="match status" value="1"/>
</dbReference>
<dbReference type="EMBL" id="WNTK01030467">
    <property type="protein sequence ID" value="KAG9461039.1"/>
    <property type="molecule type" value="Genomic_DNA"/>
</dbReference>
<dbReference type="GO" id="GO:0006509">
    <property type="term" value="P:membrane protein ectodomain proteolysis"/>
    <property type="evidence" value="ECO:0007669"/>
    <property type="project" value="TreeGrafter"/>
</dbReference>
<sequence>MVPSNFQRLIARLDELAQSGLLSSEWGRSCRRAAPRSSAASRVPIPANQEAGHLRKVSKKSPERGDSECSGDKIRPFLKYYETVAYNREELYKDHLRSKRATLQEQRPIQLAIFGYNRTFELMLSRDRSVFTDDFKVISDDATVPMDLSFVYSGKLKGKK</sequence>
<dbReference type="GO" id="GO:0004222">
    <property type="term" value="F:metalloendopeptidase activity"/>
    <property type="evidence" value="ECO:0007669"/>
    <property type="project" value="TreeGrafter"/>
</dbReference>
<evidence type="ECO:0000256" key="1">
    <source>
        <dbReference type="SAM" id="MobiDB-lite"/>
    </source>
</evidence>
<keyword evidence="3" id="KW-1185">Reference proteome</keyword>